<dbReference type="HOGENOM" id="CLU_012431_9_0_4"/>
<reference evidence="6 7" key="1">
    <citation type="journal article" date="2006" name="J. Bacteriol.">
        <title>The genome sequence of the obligately chemolithoautotrophic, facultatively anaerobic bacterium Thiobacillus denitrificans.</title>
        <authorList>
            <person name="Beller H.R."/>
            <person name="Chain P.S."/>
            <person name="Letain T.E."/>
            <person name="Chakicherla A."/>
            <person name="Larimer F.W."/>
            <person name="Richardson P.M."/>
            <person name="Coleman M.A."/>
            <person name="Wood A.P."/>
            <person name="Kelly D.P."/>
        </authorList>
    </citation>
    <scope>NUCLEOTIDE SEQUENCE [LARGE SCALE GENOMIC DNA]</scope>
    <source>
        <strain evidence="6 7">ATCC 25259</strain>
    </source>
</reference>
<feature type="domain" description="Sulfatase-modifying factor enzyme-like" evidence="4">
    <location>
        <begin position="345"/>
        <end position="425"/>
    </location>
</feature>
<dbReference type="InterPro" id="IPR024775">
    <property type="entry name" value="DinB-like"/>
</dbReference>
<proteinExistence type="predicted"/>
<comment type="pathway">
    <text evidence="3">Amino-acid biosynthesis; ergothioneine biosynthesis.</text>
</comment>
<dbReference type="Pfam" id="PF03781">
    <property type="entry name" value="FGE-sulfatase"/>
    <property type="match status" value="2"/>
</dbReference>
<dbReference type="OrthoDB" id="9768004at2"/>
<dbReference type="Gene3D" id="3.90.1580.10">
    <property type="entry name" value="paralog of FGE (formylglycine-generating enzyme)"/>
    <property type="match status" value="1"/>
</dbReference>
<keyword evidence="2" id="KW-0408">Iron</keyword>
<dbReference type="InterPro" id="IPR034660">
    <property type="entry name" value="DinB/YfiT-like"/>
</dbReference>
<dbReference type="EMBL" id="CP000116">
    <property type="protein sequence ID" value="AAZ97234.1"/>
    <property type="molecule type" value="Genomic_DNA"/>
</dbReference>
<evidence type="ECO:0008006" key="8">
    <source>
        <dbReference type="Google" id="ProtNLM"/>
    </source>
</evidence>
<dbReference type="InterPro" id="IPR051043">
    <property type="entry name" value="Sulfatase_Mod_Factor_Kinase"/>
</dbReference>
<dbReference type="eggNOG" id="COG1262">
    <property type="taxonomic scope" value="Bacteria"/>
</dbReference>
<dbReference type="KEGG" id="tbd:Tbd_1281"/>
<dbReference type="InterPro" id="IPR016187">
    <property type="entry name" value="CTDL_fold"/>
</dbReference>
<keyword evidence="1" id="KW-0560">Oxidoreductase</keyword>
<dbReference type="InterPro" id="IPR005532">
    <property type="entry name" value="SUMF_dom"/>
</dbReference>
<evidence type="ECO:0000313" key="6">
    <source>
        <dbReference type="EMBL" id="AAZ97234.1"/>
    </source>
</evidence>
<dbReference type="SUPFAM" id="SSF56436">
    <property type="entry name" value="C-type lectin-like"/>
    <property type="match status" value="1"/>
</dbReference>
<dbReference type="PANTHER" id="PTHR23150">
    <property type="entry name" value="SULFATASE MODIFYING FACTOR 1, 2"/>
    <property type="match status" value="1"/>
</dbReference>
<sequence length="428" mass="48338">MTASQAATTRREDARVFWADAYLAVRQRSKALCAPLAAEDYVIQTAPEASPAKWHLAHVSWFFETFLLRDYLAGYRDFHPRFGYLFNSYYEQVGEFHPRAHRGFLSRPSVEEILRYRAHVDEAMLKLMQGAGGAVWPEIEKRLAIGLNHEQQHQELLLTDLKLNLYANPLRPAYRDDLPAVPGGLAPDLGWQSFPGGVHEMGARGDGFAYDNEMPRHRSYVEPFHLATRLVTNGEYLGFIDDGGYVNPALWLADGWATLKRLGWSGPLYWERVDGVWQQYTLGGVRRLDPEQPLCHVSYYEAEAYATWAGKRLPTEVEWEIGAAGLPVRGNLRDAGHFHPVVAPTGGGLLQMFGDVWEHTGSAYLPYPGFRTAPGALGEYNGKFMCGQMVLRGGSCVTPADHIRASYRNFFYPHERWQFQGIRLADDA</sequence>
<dbReference type="Proteomes" id="UP000008291">
    <property type="component" value="Chromosome"/>
</dbReference>
<dbReference type="Pfam" id="PF12867">
    <property type="entry name" value="DinB_2"/>
    <property type="match status" value="1"/>
</dbReference>
<evidence type="ECO:0000256" key="3">
    <source>
        <dbReference type="ARBA" id="ARBA00037882"/>
    </source>
</evidence>
<protein>
    <recommendedName>
        <fullName evidence="8">Ergothioneine biosynthesis protein EgtB</fullName>
    </recommendedName>
</protein>
<dbReference type="InterPro" id="IPR017806">
    <property type="entry name" value="EgtB"/>
</dbReference>
<accession>Q3SJD0</accession>
<name>Q3SJD0_THIDA</name>
<dbReference type="NCBIfam" id="TIGR03440">
    <property type="entry name" value="egtB_TIGR03440"/>
    <property type="match status" value="1"/>
</dbReference>
<organism evidence="6 7">
    <name type="scientific">Thiobacillus denitrificans (strain ATCC 25259 / T1)</name>
    <dbReference type="NCBI Taxonomy" id="292415"/>
    <lineage>
        <taxon>Bacteria</taxon>
        <taxon>Pseudomonadati</taxon>
        <taxon>Pseudomonadota</taxon>
        <taxon>Betaproteobacteria</taxon>
        <taxon>Nitrosomonadales</taxon>
        <taxon>Thiobacillaceae</taxon>
        <taxon>Thiobacillus</taxon>
    </lineage>
</organism>
<evidence type="ECO:0000256" key="1">
    <source>
        <dbReference type="ARBA" id="ARBA00023002"/>
    </source>
</evidence>
<evidence type="ECO:0000313" key="7">
    <source>
        <dbReference type="Proteomes" id="UP000008291"/>
    </source>
</evidence>
<evidence type="ECO:0000256" key="2">
    <source>
        <dbReference type="ARBA" id="ARBA00023004"/>
    </source>
</evidence>
<feature type="domain" description="Sulfatase-modifying factor enzyme-like" evidence="4">
    <location>
        <begin position="194"/>
        <end position="325"/>
    </location>
</feature>
<dbReference type="RefSeq" id="WP_011311793.1">
    <property type="nucleotide sequence ID" value="NC_007404.1"/>
</dbReference>
<dbReference type="InterPro" id="IPR042095">
    <property type="entry name" value="SUMF_sf"/>
</dbReference>
<dbReference type="AlphaFoldDB" id="Q3SJD0"/>
<dbReference type="SUPFAM" id="SSF109854">
    <property type="entry name" value="DinB/YfiT-like putative metalloenzymes"/>
    <property type="match status" value="1"/>
</dbReference>
<dbReference type="STRING" id="292415.Tbd_1281"/>
<dbReference type="PANTHER" id="PTHR23150:SF36">
    <property type="entry name" value="HERCYNINE OXYGENASE"/>
    <property type="match status" value="1"/>
</dbReference>
<gene>
    <name evidence="6" type="ordered locus">Tbd_1281</name>
</gene>
<evidence type="ECO:0000259" key="4">
    <source>
        <dbReference type="Pfam" id="PF03781"/>
    </source>
</evidence>
<dbReference type="GO" id="GO:0052699">
    <property type="term" value="P:ergothioneine biosynthetic process"/>
    <property type="evidence" value="ECO:0007669"/>
    <property type="project" value="InterPro"/>
</dbReference>
<feature type="domain" description="DinB-like" evidence="5">
    <location>
        <begin position="23"/>
        <end position="156"/>
    </location>
</feature>
<evidence type="ECO:0000259" key="5">
    <source>
        <dbReference type="Pfam" id="PF12867"/>
    </source>
</evidence>
<keyword evidence="7" id="KW-1185">Reference proteome</keyword>